<name>A0A6P8YT74_THRPL</name>
<keyword evidence="3" id="KW-0862">Zinc</keyword>
<evidence type="ECO:0000256" key="3">
    <source>
        <dbReference type="ARBA" id="ARBA00022833"/>
    </source>
</evidence>
<dbReference type="GO" id="GO:0045087">
    <property type="term" value="P:innate immune response"/>
    <property type="evidence" value="ECO:0007669"/>
    <property type="project" value="TreeGrafter"/>
</dbReference>
<reference evidence="8" key="1">
    <citation type="submission" date="2025-08" db="UniProtKB">
        <authorList>
            <consortium name="RefSeq"/>
        </authorList>
    </citation>
    <scope>IDENTIFICATION</scope>
    <source>
        <tissue evidence="8">Total insect</tissue>
    </source>
</reference>
<dbReference type="GO" id="GO:0008270">
    <property type="term" value="F:zinc ion binding"/>
    <property type="evidence" value="ECO:0007669"/>
    <property type="project" value="UniProtKB-KW"/>
</dbReference>
<evidence type="ECO:0000256" key="2">
    <source>
        <dbReference type="ARBA" id="ARBA00022771"/>
    </source>
</evidence>
<organism evidence="8">
    <name type="scientific">Thrips palmi</name>
    <name type="common">Melon thrips</name>
    <dbReference type="NCBI Taxonomy" id="161013"/>
    <lineage>
        <taxon>Eukaryota</taxon>
        <taxon>Metazoa</taxon>
        <taxon>Ecdysozoa</taxon>
        <taxon>Arthropoda</taxon>
        <taxon>Hexapoda</taxon>
        <taxon>Insecta</taxon>
        <taxon>Pterygota</taxon>
        <taxon>Neoptera</taxon>
        <taxon>Paraneoptera</taxon>
        <taxon>Thysanoptera</taxon>
        <taxon>Terebrantia</taxon>
        <taxon>Thripoidea</taxon>
        <taxon>Thripidae</taxon>
        <taxon>Thrips</taxon>
    </lineage>
</organism>
<dbReference type="OrthoDB" id="2163411at2759"/>
<evidence type="ECO:0000259" key="6">
    <source>
        <dbReference type="PROSITE" id="PS50089"/>
    </source>
</evidence>
<evidence type="ECO:0000256" key="5">
    <source>
        <dbReference type="SAM" id="Coils"/>
    </source>
</evidence>
<evidence type="ECO:0000313" key="7">
    <source>
        <dbReference type="Proteomes" id="UP000515158"/>
    </source>
</evidence>
<dbReference type="RefSeq" id="XP_034237267.1">
    <property type="nucleotide sequence ID" value="XM_034381376.1"/>
</dbReference>
<sequence length="495" mass="55253">MKTASNALGSFLMDCNICMEPFNDSKRRPKCIVPCGHTVCLGCLQSMHTRRCPDCRQEFSGQVEELPDNFFLLGLIESKASSNSDQRFWCRDCVQAATEDCVDQSHSLCSFRKMRAEQALLAAPKLDQLQKAALSARRVVQVLDAGRKTVAALLEAQLEYWQRQLRAVEQKEKDLRAAAHEGRDVEAFRLGGLQQLHDAAGLLDAKHALRVLDKDDVEWTTGAPQHSKPKHFQLLNPMVLGLLQFNHIAKVEKLAGVHSDTQPSWSRALLQRSAPRVEWLSVRGAAAEDLHLVRAMPALRFLAVHLRECTADVPELPLLLEELDVAVVPHKYLQALQRMPNLRKLALRWSPAPLHVVFPPLPPEHRGLQWLWVGLPSLPAVVSLARAHAATLQELRVTCASEGRSPWHFEDLARALRCCGLVALRRVILLRGRAPGFPDNKLPHKEDSCGSQKQAVWAGLMATAASDQEVKVVRVLCDMCDECPNYPGLGDFSWV</sequence>
<dbReference type="Gene3D" id="3.30.40.10">
    <property type="entry name" value="Zinc/RING finger domain, C3HC4 (zinc finger)"/>
    <property type="match status" value="1"/>
</dbReference>
<evidence type="ECO:0000313" key="8">
    <source>
        <dbReference type="RefSeq" id="XP_034237267.1"/>
    </source>
</evidence>
<dbReference type="Pfam" id="PF14634">
    <property type="entry name" value="zf-RING_5"/>
    <property type="match status" value="1"/>
</dbReference>
<dbReference type="GeneID" id="117642811"/>
<dbReference type="GO" id="GO:0061630">
    <property type="term" value="F:ubiquitin protein ligase activity"/>
    <property type="evidence" value="ECO:0007669"/>
    <property type="project" value="TreeGrafter"/>
</dbReference>
<dbReference type="GO" id="GO:0005654">
    <property type="term" value="C:nucleoplasm"/>
    <property type="evidence" value="ECO:0007669"/>
    <property type="project" value="TreeGrafter"/>
</dbReference>
<dbReference type="SMART" id="SM00184">
    <property type="entry name" value="RING"/>
    <property type="match status" value="1"/>
</dbReference>
<dbReference type="InterPro" id="IPR013083">
    <property type="entry name" value="Znf_RING/FYVE/PHD"/>
</dbReference>
<proteinExistence type="predicted"/>
<dbReference type="PROSITE" id="PS50089">
    <property type="entry name" value="ZF_RING_2"/>
    <property type="match status" value="1"/>
</dbReference>
<evidence type="ECO:0000256" key="1">
    <source>
        <dbReference type="ARBA" id="ARBA00022723"/>
    </source>
</evidence>
<dbReference type="PANTHER" id="PTHR25462:SF299">
    <property type="entry name" value="E3 UBIQUITIN-PROTEIN LIGASE TRIM56"/>
    <property type="match status" value="1"/>
</dbReference>
<dbReference type="InterPro" id="IPR001841">
    <property type="entry name" value="Znf_RING"/>
</dbReference>
<gene>
    <name evidence="8" type="primary">LOC117642811</name>
</gene>
<protein>
    <submittedName>
        <fullName evidence="8">Uncharacterized protein LOC117642811 isoform X1</fullName>
    </submittedName>
</protein>
<dbReference type="SUPFAM" id="SSF57850">
    <property type="entry name" value="RING/U-box"/>
    <property type="match status" value="1"/>
</dbReference>
<dbReference type="KEGG" id="tpal:117642811"/>
<dbReference type="InterPro" id="IPR017907">
    <property type="entry name" value="Znf_RING_CS"/>
</dbReference>
<keyword evidence="2 4" id="KW-0863">Zinc-finger</keyword>
<dbReference type="InParanoid" id="A0A6P8YT74"/>
<dbReference type="AlphaFoldDB" id="A0A6P8YT74"/>
<dbReference type="Proteomes" id="UP000515158">
    <property type="component" value="Unplaced"/>
</dbReference>
<feature type="domain" description="RING-type" evidence="6">
    <location>
        <begin position="15"/>
        <end position="56"/>
    </location>
</feature>
<accession>A0A6P8YT74</accession>
<dbReference type="PROSITE" id="PS00518">
    <property type="entry name" value="ZF_RING_1"/>
    <property type="match status" value="1"/>
</dbReference>
<keyword evidence="1" id="KW-0479">Metal-binding</keyword>
<keyword evidence="5" id="KW-0175">Coiled coil</keyword>
<dbReference type="PANTHER" id="PTHR25462">
    <property type="entry name" value="BONUS, ISOFORM C-RELATED"/>
    <property type="match status" value="1"/>
</dbReference>
<feature type="coiled-coil region" evidence="5">
    <location>
        <begin position="151"/>
        <end position="178"/>
    </location>
</feature>
<keyword evidence="7" id="KW-1185">Reference proteome</keyword>
<evidence type="ECO:0000256" key="4">
    <source>
        <dbReference type="PROSITE-ProRule" id="PRU00175"/>
    </source>
</evidence>
<dbReference type="GO" id="GO:0060340">
    <property type="term" value="P:positive regulation of type I interferon-mediated signaling pathway"/>
    <property type="evidence" value="ECO:0007669"/>
    <property type="project" value="TreeGrafter"/>
</dbReference>
<dbReference type="InterPro" id="IPR047153">
    <property type="entry name" value="TRIM45/56/19-like"/>
</dbReference>